<dbReference type="AlphaFoldDB" id="A0A9P4LN83"/>
<evidence type="ECO:0000256" key="1">
    <source>
        <dbReference type="SAM" id="MobiDB-lite"/>
    </source>
</evidence>
<organism evidence="3 4">
    <name type="scientific">Setomelanomma holmii</name>
    <dbReference type="NCBI Taxonomy" id="210430"/>
    <lineage>
        <taxon>Eukaryota</taxon>
        <taxon>Fungi</taxon>
        <taxon>Dikarya</taxon>
        <taxon>Ascomycota</taxon>
        <taxon>Pezizomycotina</taxon>
        <taxon>Dothideomycetes</taxon>
        <taxon>Pleosporomycetidae</taxon>
        <taxon>Pleosporales</taxon>
        <taxon>Pleosporineae</taxon>
        <taxon>Phaeosphaeriaceae</taxon>
        <taxon>Setomelanomma</taxon>
    </lineage>
</organism>
<keyword evidence="2" id="KW-1133">Transmembrane helix</keyword>
<dbReference type="InterPro" id="IPR046536">
    <property type="entry name" value="DUF6601"/>
</dbReference>
<reference evidence="3" key="1">
    <citation type="journal article" date="2020" name="Stud. Mycol.">
        <title>101 Dothideomycetes genomes: a test case for predicting lifestyles and emergence of pathogens.</title>
        <authorList>
            <person name="Haridas S."/>
            <person name="Albert R."/>
            <person name="Binder M."/>
            <person name="Bloem J."/>
            <person name="Labutti K."/>
            <person name="Salamov A."/>
            <person name="Andreopoulos B."/>
            <person name="Baker S."/>
            <person name="Barry K."/>
            <person name="Bills G."/>
            <person name="Bluhm B."/>
            <person name="Cannon C."/>
            <person name="Castanera R."/>
            <person name="Culley D."/>
            <person name="Daum C."/>
            <person name="Ezra D."/>
            <person name="Gonzalez J."/>
            <person name="Henrissat B."/>
            <person name="Kuo A."/>
            <person name="Liang C."/>
            <person name="Lipzen A."/>
            <person name="Lutzoni F."/>
            <person name="Magnuson J."/>
            <person name="Mondo S."/>
            <person name="Nolan M."/>
            <person name="Ohm R."/>
            <person name="Pangilinan J."/>
            <person name="Park H.-J."/>
            <person name="Ramirez L."/>
            <person name="Alfaro M."/>
            <person name="Sun H."/>
            <person name="Tritt A."/>
            <person name="Yoshinaga Y."/>
            <person name="Zwiers L.-H."/>
            <person name="Turgeon B."/>
            <person name="Goodwin S."/>
            <person name="Spatafora J."/>
            <person name="Crous P."/>
            <person name="Grigoriev I."/>
        </authorList>
    </citation>
    <scope>NUCLEOTIDE SEQUENCE</scope>
    <source>
        <strain evidence="3">CBS 110217</strain>
    </source>
</reference>
<dbReference type="Proteomes" id="UP000799777">
    <property type="component" value="Unassembled WGS sequence"/>
</dbReference>
<comment type="caution">
    <text evidence="3">The sequence shown here is derived from an EMBL/GenBank/DDBJ whole genome shotgun (WGS) entry which is preliminary data.</text>
</comment>
<keyword evidence="4" id="KW-1185">Reference proteome</keyword>
<feature type="transmembrane region" description="Helical" evidence="2">
    <location>
        <begin position="237"/>
        <end position="258"/>
    </location>
</feature>
<evidence type="ECO:0000313" key="4">
    <source>
        <dbReference type="Proteomes" id="UP000799777"/>
    </source>
</evidence>
<feature type="transmembrane region" description="Helical" evidence="2">
    <location>
        <begin position="278"/>
        <end position="303"/>
    </location>
</feature>
<keyword evidence="2" id="KW-0472">Membrane</keyword>
<protein>
    <submittedName>
        <fullName evidence="3">Uncharacterized protein</fullName>
    </submittedName>
</protein>
<dbReference type="OrthoDB" id="5086500at2759"/>
<name>A0A9P4LN83_9PLEO</name>
<dbReference type="PANTHER" id="PTHR34414:SF1">
    <property type="entry name" value="SUBTILISIN-LIKE SERINE PROTEASE"/>
    <property type="match status" value="1"/>
</dbReference>
<dbReference type="Pfam" id="PF20246">
    <property type="entry name" value="DUF6601"/>
    <property type="match status" value="1"/>
</dbReference>
<accession>A0A9P4LN83</accession>
<dbReference type="EMBL" id="ML978190">
    <property type="protein sequence ID" value="KAF2030437.1"/>
    <property type="molecule type" value="Genomic_DNA"/>
</dbReference>
<sequence>MSEHKVSITSSKKAPFTRPSTVSTNIESAYPTSFRDETTLLDPRDAPLLFLKHDLLTPKLAAIHDRLWLSGMTRQARPLHRQKLLQRTIHITESANEHLVWHRDNILFKLMPGYLLDSAYWETHVCPDEQLFASGTGQLLSYVWLVASVTDYAIAIEQGIYPTSVTWAAWQTIVRDILLNIDTVLAHIDRRYHYGELRLSRLNTLYRFNTSTFSLRNLVYGFMPMPTWYAQFFERNFGWILAAFIYITVVLSAMQVGLATSRLQNHVQFQEASYGTAVTVTAMVVAAIVLMLAVWVVLFWFHLGSTIRYLKREMVKRRKTQENNE</sequence>
<keyword evidence="2" id="KW-0812">Transmembrane</keyword>
<proteinExistence type="predicted"/>
<dbReference type="PANTHER" id="PTHR34414">
    <property type="entry name" value="HET DOMAIN-CONTAINING PROTEIN-RELATED"/>
    <property type="match status" value="1"/>
</dbReference>
<evidence type="ECO:0000313" key="3">
    <source>
        <dbReference type="EMBL" id="KAF2030437.1"/>
    </source>
</evidence>
<feature type="region of interest" description="Disordered" evidence="1">
    <location>
        <begin position="1"/>
        <end position="21"/>
    </location>
</feature>
<evidence type="ECO:0000256" key="2">
    <source>
        <dbReference type="SAM" id="Phobius"/>
    </source>
</evidence>
<gene>
    <name evidence="3" type="ORF">EK21DRAFT_111961</name>
</gene>
<feature type="compositionally biased region" description="Polar residues" evidence="1">
    <location>
        <begin position="7"/>
        <end position="21"/>
    </location>
</feature>